<organism evidence="1 2">
    <name type="scientific">Mycena venus</name>
    <dbReference type="NCBI Taxonomy" id="2733690"/>
    <lineage>
        <taxon>Eukaryota</taxon>
        <taxon>Fungi</taxon>
        <taxon>Dikarya</taxon>
        <taxon>Basidiomycota</taxon>
        <taxon>Agaricomycotina</taxon>
        <taxon>Agaricomycetes</taxon>
        <taxon>Agaricomycetidae</taxon>
        <taxon>Agaricales</taxon>
        <taxon>Marasmiineae</taxon>
        <taxon>Mycenaceae</taxon>
        <taxon>Mycena</taxon>
    </lineage>
</organism>
<gene>
    <name evidence="1" type="ORF">MVEN_00093200</name>
</gene>
<comment type="caution">
    <text evidence="1">The sequence shown here is derived from an EMBL/GenBank/DDBJ whole genome shotgun (WGS) entry which is preliminary data.</text>
</comment>
<accession>A0A8H6Z4B6</accession>
<keyword evidence="1" id="KW-0548">Nucleotidyltransferase</keyword>
<dbReference type="OrthoDB" id="2997099at2759"/>
<evidence type="ECO:0000313" key="1">
    <source>
        <dbReference type="EMBL" id="KAF7372330.1"/>
    </source>
</evidence>
<reference evidence="1" key="1">
    <citation type="submission" date="2020-05" db="EMBL/GenBank/DDBJ databases">
        <title>Mycena genomes resolve the evolution of fungal bioluminescence.</title>
        <authorList>
            <person name="Tsai I.J."/>
        </authorList>
    </citation>
    <scope>NUCLEOTIDE SEQUENCE</scope>
    <source>
        <strain evidence="1">CCC161011</strain>
    </source>
</reference>
<evidence type="ECO:0000313" key="2">
    <source>
        <dbReference type="Proteomes" id="UP000620124"/>
    </source>
</evidence>
<keyword evidence="2" id="KW-1185">Reference proteome</keyword>
<dbReference type="Proteomes" id="UP000620124">
    <property type="component" value="Unassembled WGS sequence"/>
</dbReference>
<keyword evidence="1" id="KW-0808">Transferase</keyword>
<dbReference type="GO" id="GO:0003964">
    <property type="term" value="F:RNA-directed DNA polymerase activity"/>
    <property type="evidence" value="ECO:0007669"/>
    <property type="project" value="UniProtKB-KW"/>
</dbReference>
<keyword evidence="1" id="KW-0695">RNA-directed DNA polymerase</keyword>
<proteinExistence type="predicted"/>
<dbReference type="AlphaFoldDB" id="A0A8H6Z4B6"/>
<protein>
    <submittedName>
        <fullName evidence="1">Reverse transcriptase</fullName>
    </submittedName>
</protein>
<name>A0A8H6Z4B6_9AGAR</name>
<dbReference type="EMBL" id="JACAZI010000001">
    <property type="protein sequence ID" value="KAF7372330.1"/>
    <property type="molecule type" value="Genomic_DNA"/>
</dbReference>
<sequence>MRQSPTLRITNLWTPAHIGTVGNEFADDAVKAATLLPPPSTIPVSFTTVKRAVSIQILERWEWLWSVATTGRGLRDVDNSAPSLILRSPYLSSAACADISILTQLRTDFSALNAHRFRCRLAPSPACEACGAPWETRAHFLLHCPAWEYLRPPLQLASFKAGVLGSIDVRMLLNHLKLLKLVISFIAQMHRFCS</sequence>